<dbReference type="AlphaFoldDB" id="A0AAF0ELY0"/>
<evidence type="ECO:0000256" key="4">
    <source>
        <dbReference type="ARBA" id="ARBA00022884"/>
    </source>
</evidence>
<keyword evidence="8" id="KW-0548">Nucleotidyltransferase</keyword>
<dbReference type="EMBL" id="CP119906">
    <property type="protein sequence ID" value="WFD24572.1"/>
    <property type="molecule type" value="Genomic_DNA"/>
</dbReference>
<organism evidence="8 9">
    <name type="scientific">Malassezia equina</name>
    <dbReference type="NCBI Taxonomy" id="1381935"/>
    <lineage>
        <taxon>Eukaryota</taxon>
        <taxon>Fungi</taxon>
        <taxon>Dikarya</taxon>
        <taxon>Basidiomycota</taxon>
        <taxon>Ustilaginomycotina</taxon>
        <taxon>Malasseziomycetes</taxon>
        <taxon>Malasseziales</taxon>
        <taxon>Malasseziaceae</taxon>
        <taxon>Malassezia</taxon>
    </lineage>
</organism>
<dbReference type="GO" id="GO:0001680">
    <property type="term" value="P:tRNA 3'-terminal CCA addition"/>
    <property type="evidence" value="ECO:0007669"/>
    <property type="project" value="TreeGrafter"/>
</dbReference>
<dbReference type="GO" id="GO:0052929">
    <property type="term" value="F:ATP:3'-cytidine-cytidine-tRNA adenylyltransferase activity"/>
    <property type="evidence" value="ECO:0007669"/>
    <property type="project" value="TreeGrafter"/>
</dbReference>
<accession>A0AAF0ELY0</accession>
<dbReference type="GO" id="GO:0000166">
    <property type="term" value="F:nucleotide binding"/>
    <property type="evidence" value="ECO:0007669"/>
    <property type="project" value="UniProtKB-KW"/>
</dbReference>
<dbReference type="CDD" id="cd05398">
    <property type="entry name" value="NT_ClassII-CCAase"/>
    <property type="match status" value="1"/>
</dbReference>
<keyword evidence="4 5" id="KW-0694">RNA-binding</keyword>
<dbReference type="GO" id="GO:0052927">
    <property type="term" value="F:CC tRNA cytidylyltransferase activity"/>
    <property type="evidence" value="ECO:0007669"/>
    <property type="project" value="TreeGrafter"/>
</dbReference>
<evidence type="ECO:0000256" key="3">
    <source>
        <dbReference type="ARBA" id="ARBA00022741"/>
    </source>
</evidence>
<keyword evidence="9" id="KW-1185">Reference proteome</keyword>
<evidence type="ECO:0000256" key="5">
    <source>
        <dbReference type="RuleBase" id="RU003953"/>
    </source>
</evidence>
<evidence type="ECO:0000313" key="8">
    <source>
        <dbReference type="EMBL" id="WFD24572.1"/>
    </source>
</evidence>
<keyword evidence="3" id="KW-0547">Nucleotide-binding</keyword>
<reference evidence="8" key="1">
    <citation type="submission" date="2023-03" db="EMBL/GenBank/DDBJ databases">
        <title>Mating type loci evolution in Malassezia.</title>
        <authorList>
            <person name="Coelho M.A."/>
        </authorList>
    </citation>
    <scope>NUCLEOTIDE SEQUENCE</scope>
    <source>
        <strain evidence="8">CBS 12830</strain>
    </source>
</reference>
<dbReference type="Gene3D" id="1.10.3090.10">
    <property type="entry name" value="cca-adding enzyme, domain 2"/>
    <property type="match status" value="1"/>
</dbReference>
<evidence type="ECO:0000256" key="2">
    <source>
        <dbReference type="ARBA" id="ARBA00022679"/>
    </source>
</evidence>
<evidence type="ECO:0000259" key="7">
    <source>
        <dbReference type="Pfam" id="PF12627"/>
    </source>
</evidence>
<dbReference type="SUPFAM" id="SSF81301">
    <property type="entry name" value="Nucleotidyltransferase"/>
    <property type="match status" value="1"/>
</dbReference>
<dbReference type="EC" id="2.7.7.72" evidence="8"/>
<evidence type="ECO:0000259" key="6">
    <source>
        <dbReference type="Pfam" id="PF01743"/>
    </source>
</evidence>
<dbReference type="SUPFAM" id="SSF81891">
    <property type="entry name" value="Poly A polymerase C-terminal region-like"/>
    <property type="match status" value="1"/>
</dbReference>
<gene>
    <name evidence="8" type="primary">CCA1</name>
    <name evidence="8" type="ORF">MEQU1_003275</name>
</gene>
<proteinExistence type="inferred from homology"/>
<sequence length="593" mass="65608">MSKAPTLSLTPLESLLCGLLDHACRWMSDVDPQVECEGRTYSFSQLCRPGEPSKLRCEARIAGGWVRDKLLELPSHDLDVSLSTLTGHNFALFLQAYLASDAFAATPLKAQMDAHAHGDTAMSHIGKIAANPEQSKNLETATARVLGLDVDFVNLRKEVYEGGSRIPIMSFGTPYEDAMRRDMTVNALFYNVHTQNVEDWTGHGLDDLRTGLVRTPLEPSATFEDDPLRILRCVRFASRFGYTVHPAIVACLAGADAPDAHARAETLHEALACKVSRERVGIEVDKMLTGPDPRRALELLSELHLYPAVFQPPPPLCAQLTTMEGAPAQAAPEKPILALAAFFDSLVRATKAYASLYTRLPTSWLTHLRDGPNAKTMHRLLWYLIALLPLRHLFVPHGKHKVWAGATTMGVGLKVGHRTTKDPVVALHDAADLLHNPTLERFAPEGVLSRRARIGLLLRHPSITSGALEVALPNALMAALLAELVSVLDQRQEEALRILDTYADFWTYVEKEGLEAYATSKPVVDGLRIAEALDCQKHLISRVLPFVVAWEIDHEHIEPAERAAQCVKDLQALWREGELIPEAERMRVVKRSK</sequence>
<dbReference type="PANTHER" id="PTHR13734">
    <property type="entry name" value="TRNA-NUCLEOTIDYLTRANSFERASE"/>
    <property type="match status" value="1"/>
</dbReference>
<dbReference type="InterPro" id="IPR043519">
    <property type="entry name" value="NT_sf"/>
</dbReference>
<evidence type="ECO:0000313" key="9">
    <source>
        <dbReference type="Proteomes" id="UP001214415"/>
    </source>
</evidence>
<name>A0AAF0ELY0_9BASI</name>
<dbReference type="Pfam" id="PF12627">
    <property type="entry name" value="PolyA_pol_RNAbd"/>
    <property type="match status" value="1"/>
</dbReference>
<comment type="similarity">
    <text evidence="1 5">Belongs to the tRNA nucleotidyltransferase/poly(A) polymerase family.</text>
</comment>
<dbReference type="Pfam" id="PF01743">
    <property type="entry name" value="PolyA_pol"/>
    <property type="match status" value="1"/>
</dbReference>
<evidence type="ECO:0000256" key="1">
    <source>
        <dbReference type="ARBA" id="ARBA00007265"/>
    </source>
</evidence>
<feature type="domain" description="Poly A polymerase head" evidence="6">
    <location>
        <begin position="59"/>
        <end position="214"/>
    </location>
</feature>
<dbReference type="GO" id="GO:0003723">
    <property type="term" value="F:RNA binding"/>
    <property type="evidence" value="ECO:0007669"/>
    <property type="project" value="UniProtKB-KW"/>
</dbReference>
<dbReference type="GO" id="GO:0004810">
    <property type="term" value="F:CCA tRNA nucleotidyltransferase activity"/>
    <property type="evidence" value="ECO:0007669"/>
    <property type="project" value="UniProtKB-EC"/>
</dbReference>
<dbReference type="Proteomes" id="UP001214415">
    <property type="component" value="Chromosome 7"/>
</dbReference>
<dbReference type="InterPro" id="IPR032828">
    <property type="entry name" value="PolyA_RNA-bd"/>
</dbReference>
<feature type="domain" description="tRNA nucleotidyltransferase/poly(A) polymerase RNA and SrmB- binding" evidence="7">
    <location>
        <begin position="273"/>
        <end position="310"/>
    </location>
</feature>
<dbReference type="InterPro" id="IPR002646">
    <property type="entry name" value="PolA_pol_head_dom"/>
</dbReference>
<dbReference type="Gene3D" id="3.30.460.10">
    <property type="entry name" value="Beta Polymerase, domain 2"/>
    <property type="match status" value="1"/>
</dbReference>
<protein>
    <submittedName>
        <fullName evidence="8">CCA tRNA nucleotidyltransferase</fullName>
        <ecNumber evidence="8">2.7.7.72</ecNumber>
    </submittedName>
</protein>
<dbReference type="PANTHER" id="PTHR13734:SF5">
    <property type="entry name" value="CCA TRNA NUCLEOTIDYLTRANSFERASE, MITOCHONDRIAL"/>
    <property type="match status" value="1"/>
</dbReference>
<keyword evidence="2 5" id="KW-0808">Transferase</keyword>